<dbReference type="Proteomes" id="UP000614601">
    <property type="component" value="Unassembled WGS sequence"/>
</dbReference>
<gene>
    <name evidence="2" type="ORF">BOKJ2_LOCUS11668</name>
</gene>
<protein>
    <recommendedName>
        <fullName evidence="1">F-box domain-containing protein</fullName>
    </recommendedName>
</protein>
<dbReference type="EMBL" id="CAJFCW020000005">
    <property type="protein sequence ID" value="CAG9121134.1"/>
    <property type="molecule type" value="Genomic_DNA"/>
</dbReference>
<accession>A0A811LBV2</accession>
<proteinExistence type="predicted"/>
<feature type="domain" description="F-box" evidence="1">
    <location>
        <begin position="1"/>
        <end position="46"/>
    </location>
</feature>
<name>A0A811LBV2_9BILA</name>
<dbReference type="Proteomes" id="UP000783686">
    <property type="component" value="Unassembled WGS sequence"/>
</dbReference>
<sequence length="417" mass="49111">MKTFNGLPSEMWQKIFVYLESIDTVAALATINKNLYKSINRDFKAMCYQNGIYRFDGETWATAFTMAKYRAFDFENSDVFCCSTTGKVVFPVWPNYGLISPIDFGNFQFEMIDLKQHFDDTIENIRFVNNGTQLIIICKWVLGTTTYEQPAYLFDLATQKIIKKFKLTHFHQGMYIDLEENNSLYDSFSNKEFLIPYDMQFVECKYTDRQSEQRYLPILDRSREELYIKDMKTDEMFNLCNITARSFDHCFLEDLEFLYIKNEANGQYGYNNIQIYDLKTREKVFELPYHKGKDHWACISSYAIQNWNTGDCVLYNPRKEKFYLTVINCLASTSHVHRYGNACDFSTLGRKEGRRRFAQCLGDVANEHATFFLDYKKDKLRLMPLAVDWDQTPYMDDICYNCCTCVNCNSTAIVLQM</sequence>
<reference evidence="2" key="1">
    <citation type="submission" date="2020-09" db="EMBL/GenBank/DDBJ databases">
        <authorList>
            <person name="Kikuchi T."/>
        </authorList>
    </citation>
    <scope>NUCLEOTIDE SEQUENCE</scope>
    <source>
        <strain evidence="2">SH1</strain>
    </source>
</reference>
<dbReference type="InterPro" id="IPR001810">
    <property type="entry name" value="F-box_dom"/>
</dbReference>
<dbReference type="SUPFAM" id="SSF50969">
    <property type="entry name" value="YVTN repeat-like/Quinoprotein amine dehydrogenase"/>
    <property type="match status" value="1"/>
</dbReference>
<dbReference type="InterPro" id="IPR011044">
    <property type="entry name" value="Quino_amine_DH_bsu"/>
</dbReference>
<evidence type="ECO:0000313" key="2">
    <source>
        <dbReference type="EMBL" id="CAD5225618.1"/>
    </source>
</evidence>
<comment type="caution">
    <text evidence="2">The sequence shown here is derived from an EMBL/GenBank/DDBJ whole genome shotgun (WGS) entry which is preliminary data.</text>
</comment>
<evidence type="ECO:0000259" key="1">
    <source>
        <dbReference type="PROSITE" id="PS50181"/>
    </source>
</evidence>
<evidence type="ECO:0000313" key="3">
    <source>
        <dbReference type="Proteomes" id="UP000614601"/>
    </source>
</evidence>
<dbReference type="PROSITE" id="PS50181">
    <property type="entry name" value="FBOX"/>
    <property type="match status" value="1"/>
</dbReference>
<keyword evidence="3" id="KW-1185">Reference proteome</keyword>
<dbReference type="EMBL" id="CAJFDH010000005">
    <property type="protein sequence ID" value="CAD5225618.1"/>
    <property type="molecule type" value="Genomic_DNA"/>
</dbReference>
<dbReference type="AlphaFoldDB" id="A0A811LBV2"/>
<organism evidence="2 3">
    <name type="scientific">Bursaphelenchus okinawaensis</name>
    <dbReference type="NCBI Taxonomy" id="465554"/>
    <lineage>
        <taxon>Eukaryota</taxon>
        <taxon>Metazoa</taxon>
        <taxon>Ecdysozoa</taxon>
        <taxon>Nematoda</taxon>
        <taxon>Chromadorea</taxon>
        <taxon>Rhabditida</taxon>
        <taxon>Tylenchina</taxon>
        <taxon>Tylenchomorpha</taxon>
        <taxon>Aphelenchoidea</taxon>
        <taxon>Aphelenchoididae</taxon>
        <taxon>Bursaphelenchus</taxon>
    </lineage>
</organism>